<dbReference type="Gene3D" id="2.60.40.1120">
    <property type="entry name" value="Carboxypeptidase-like, regulatory domain"/>
    <property type="match status" value="1"/>
</dbReference>
<dbReference type="AlphaFoldDB" id="A0A367GQ33"/>
<gene>
    <name evidence="2" type="ORF">DJ568_08345</name>
</gene>
<dbReference type="SUPFAM" id="SSF56935">
    <property type="entry name" value="Porins"/>
    <property type="match status" value="1"/>
</dbReference>
<dbReference type="InterPro" id="IPR008969">
    <property type="entry name" value="CarboxyPept-like_regulatory"/>
</dbReference>
<feature type="chain" id="PRO_5016629050" evidence="1">
    <location>
        <begin position="27"/>
        <end position="1046"/>
    </location>
</feature>
<organism evidence="2 3">
    <name type="scientific">Mucilaginibacter hurinus</name>
    <dbReference type="NCBI Taxonomy" id="2201324"/>
    <lineage>
        <taxon>Bacteria</taxon>
        <taxon>Pseudomonadati</taxon>
        <taxon>Bacteroidota</taxon>
        <taxon>Sphingobacteriia</taxon>
        <taxon>Sphingobacteriales</taxon>
        <taxon>Sphingobacteriaceae</taxon>
        <taxon>Mucilaginibacter</taxon>
    </lineage>
</organism>
<evidence type="ECO:0000313" key="3">
    <source>
        <dbReference type="Proteomes" id="UP000253209"/>
    </source>
</evidence>
<keyword evidence="3" id="KW-1185">Reference proteome</keyword>
<accession>A0A367GQ33</accession>
<feature type="signal peptide" evidence="1">
    <location>
        <begin position="1"/>
        <end position="26"/>
    </location>
</feature>
<sequence>MLNCYSKKCFIGIIALILFLTQSSLAAVQQDTTGAKKKNVVSGLVIDADAHPIKGASVNVKGDTSSISTDEEGLFEIAAPVGSVLTFKAPNFNTMELSVKNTDSLVVRLIDTYIQNPDDIVLLYETKKKSALLGSVSTIYTNQLTPTNSSLFLHALPGQLAGLNTTQVGGFSIPTVTNPVAPFVGLNFIDEDAHNMTPSDNSEFNLLLRGQAPVTIIDGIQRDITGIDMENIESISVLKDALSTMFLGINSSRGVLLVTTKRARAGKPRITFTAQAGVQQNLGLPKDPLSAYEYAYLYNEALSNDGQPARFSAADFAGYRSQSNPIQYPDINWNEQIIRNNAPIQNYKLNVNGGSERAKYTISMSYFNQDGLFKTSPDVKYNSNTNLNRYIINSSISVKVTKNLDIDLQLYGRIIKSNQPGGDGNGDFRGVLGRVFYTPNNAYPIRNPNGSLGGTIDGPFQNNLLAMSQLSGYIQNNAQDILANLDIRYSLDNFVKGLAVKVKGNLAFQSLNTLNRSLRNPTFFFRNDQYGVAGTALPQNNSFYTTISSRFSFVQGALTYDRQFKGKHNVSAMLMTDGRFTALTYDLSGKTLNTALKASYNYDEKYYAEATVNRSSYNRYNDGYNAGTFYAFGIGWQMANESFMKDISWIDSWKWRAVYGRTGNNNIDAFQYYGYLQTYAGAALDTYPVGTQHSGIPTTNESPLANPYITFEKANKFNIGTDISIAKNKLTITADFYRDRYFDLLQVRGNNIALLGTPYTAENLGITVYKGGELTMTYQNNIDNLNYFISGNASIVSSKRVFMDEPPYPYDWMRRTGLPATASFGYQALGLVKDSEDAASSASTPGYTLKPGDIKYADLNSDNVIDRFDQKAIAGLKPLWFYGTSLGINYKGFSVSVILQGVFNRQINSTLTTTPFLGQPSIFGYIAPWGQAYSNAYNRWTPETASTATLPRLSLGNGNNSQYSTFFIKSGNYFRVKNAEIGYNLPYNWIRGLKISGIRVFANGTNLWTIAGYKGIGIDPEVYFGNSGNFPYPIQRVISAGVSVKL</sequence>
<dbReference type="InterPro" id="IPR037066">
    <property type="entry name" value="Plug_dom_sf"/>
</dbReference>
<evidence type="ECO:0000313" key="2">
    <source>
        <dbReference type="EMBL" id="RCH55188.1"/>
    </source>
</evidence>
<keyword evidence="1" id="KW-0732">Signal</keyword>
<dbReference type="EMBL" id="QGDC01000004">
    <property type="protein sequence ID" value="RCH55188.1"/>
    <property type="molecule type" value="Genomic_DNA"/>
</dbReference>
<dbReference type="SUPFAM" id="SSF49464">
    <property type="entry name" value="Carboxypeptidase regulatory domain-like"/>
    <property type="match status" value="1"/>
</dbReference>
<comment type="caution">
    <text evidence="2">The sequence shown here is derived from an EMBL/GenBank/DDBJ whole genome shotgun (WGS) entry which is preliminary data.</text>
</comment>
<dbReference type="Proteomes" id="UP000253209">
    <property type="component" value="Unassembled WGS sequence"/>
</dbReference>
<proteinExistence type="predicted"/>
<dbReference type="InterPro" id="IPR023996">
    <property type="entry name" value="TonB-dep_OMP_SusC/RagA"/>
</dbReference>
<dbReference type="NCBIfam" id="TIGR04056">
    <property type="entry name" value="OMP_RagA_SusC"/>
    <property type="match status" value="1"/>
</dbReference>
<evidence type="ECO:0000256" key="1">
    <source>
        <dbReference type="SAM" id="SignalP"/>
    </source>
</evidence>
<name>A0A367GQ33_9SPHI</name>
<protein>
    <submittedName>
        <fullName evidence="2">SusC/RagA family TonB-linked outer membrane protein</fullName>
    </submittedName>
</protein>
<reference evidence="2 3" key="1">
    <citation type="submission" date="2018-05" db="EMBL/GenBank/DDBJ databases">
        <title>Mucilaginibacter hurinus sp. nov., isolated from briquette warehouse soil.</title>
        <authorList>
            <person name="Choi L."/>
        </authorList>
    </citation>
    <scope>NUCLEOTIDE SEQUENCE [LARGE SCALE GENOMIC DNA]</scope>
    <source>
        <strain evidence="2 3">ZR32</strain>
    </source>
</reference>
<dbReference type="Gene3D" id="2.170.130.10">
    <property type="entry name" value="TonB-dependent receptor, plug domain"/>
    <property type="match status" value="1"/>
</dbReference>